<accession>A0A2P6N7Y4</accession>
<dbReference type="InParanoid" id="A0A2P6N7Y4"/>
<comment type="caution">
    <text evidence="1">The sequence shown here is derived from an EMBL/GenBank/DDBJ whole genome shotgun (WGS) entry which is preliminary data.</text>
</comment>
<sequence>MGRIGVKPENWKKLHIWQPHLIFPQTQELQWKERDQFFLESKNLPTSLPSLTPYENKNNEPSVTTTLDVNALVEDGLSND</sequence>
<evidence type="ECO:0000313" key="1">
    <source>
        <dbReference type="EMBL" id="PRP80062.1"/>
    </source>
</evidence>
<dbReference type="EMBL" id="MDYQ01000162">
    <property type="protein sequence ID" value="PRP80062.1"/>
    <property type="molecule type" value="Genomic_DNA"/>
</dbReference>
<dbReference type="Proteomes" id="UP000241769">
    <property type="component" value="Unassembled WGS sequence"/>
</dbReference>
<gene>
    <name evidence="1" type="ORF">PROFUN_10745</name>
</gene>
<name>A0A2P6N7Y4_9EUKA</name>
<reference evidence="1 2" key="1">
    <citation type="journal article" date="2018" name="Genome Biol. Evol.">
        <title>Multiple Roots of Fruiting Body Formation in Amoebozoa.</title>
        <authorList>
            <person name="Hillmann F."/>
            <person name="Forbes G."/>
            <person name="Novohradska S."/>
            <person name="Ferling I."/>
            <person name="Riege K."/>
            <person name="Groth M."/>
            <person name="Westermann M."/>
            <person name="Marz M."/>
            <person name="Spaller T."/>
            <person name="Winckler T."/>
            <person name="Schaap P."/>
            <person name="Glockner G."/>
        </authorList>
    </citation>
    <scope>NUCLEOTIDE SEQUENCE [LARGE SCALE GENOMIC DNA]</scope>
    <source>
        <strain evidence="1 2">Jena</strain>
    </source>
</reference>
<dbReference type="AlphaFoldDB" id="A0A2P6N7Y4"/>
<protein>
    <submittedName>
        <fullName evidence="1">Uncharacterized protein</fullName>
    </submittedName>
</protein>
<evidence type="ECO:0000313" key="2">
    <source>
        <dbReference type="Proteomes" id="UP000241769"/>
    </source>
</evidence>
<keyword evidence="2" id="KW-1185">Reference proteome</keyword>
<proteinExistence type="predicted"/>
<organism evidence="1 2">
    <name type="scientific">Planoprotostelium fungivorum</name>
    <dbReference type="NCBI Taxonomy" id="1890364"/>
    <lineage>
        <taxon>Eukaryota</taxon>
        <taxon>Amoebozoa</taxon>
        <taxon>Evosea</taxon>
        <taxon>Variosea</taxon>
        <taxon>Cavosteliida</taxon>
        <taxon>Cavosteliaceae</taxon>
        <taxon>Planoprotostelium</taxon>
    </lineage>
</organism>